<proteinExistence type="predicted"/>
<dbReference type="HOGENOM" id="CLU_2643413_0_0_1"/>
<gene>
    <name evidence="2" type="ORF">F443_23065</name>
</gene>
<feature type="region of interest" description="Disordered" evidence="1">
    <location>
        <begin position="41"/>
        <end position="77"/>
    </location>
</feature>
<evidence type="ECO:0000256" key="1">
    <source>
        <dbReference type="SAM" id="MobiDB-lite"/>
    </source>
</evidence>
<feature type="compositionally biased region" description="Acidic residues" evidence="1">
    <location>
        <begin position="43"/>
        <end position="57"/>
    </location>
</feature>
<name>V9DSF1_PHYNI</name>
<dbReference type="AlphaFoldDB" id="V9DSF1"/>
<organism evidence="2 3">
    <name type="scientific">Phytophthora nicotianae P1569</name>
    <dbReference type="NCBI Taxonomy" id="1317065"/>
    <lineage>
        <taxon>Eukaryota</taxon>
        <taxon>Sar</taxon>
        <taxon>Stramenopiles</taxon>
        <taxon>Oomycota</taxon>
        <taxon>Peronosporomycetes</taxon>
        <taxon>Peronosporales</taxon>
        <taxon>Peronosporaceae</taxon>
        <taxon>Phytophthora</taxon>
    </lineage>
</organism>
<accession>V9DSF1</accession>
<protein>
    <submittedName>
        <fullName evidence="2">Uncharacterized protein</fullName>
    </submittedName>
</protein>
<dbReference type="EMBL" id="ANIZ01004809">
    <property type="protein sequence ID" value="ETI29820.1"/>
    <property type="molecule type" value="Genomic_DNA"/>
</dbReference>
<dbReference type="Proteomes" id="UP000018721">
    <property type="component" value="Unassembled WGS sequence"/>
</dbReference>
<sequence>MKYKFSKFAYEAVTHVINLMTKLMAGMYMNTKAVFDVVHPNTEEDAADSDTVEETTDEQARGVTGYNTPSVPKLHEE</sequence>
<evidence type="ECO:0000313" key="2">
    <source>
        <dbReference type="EMBL" id="ETI29820.1"/>
    </source>
</evidence>
<reference evidence="2 3" key="1">
    <citation type="submission" date="2013-11" db="EMBL/GenBank/DDBJ databases">
        <title>The Genome Sequence of Phytophthora parasitica P1569.</title>
        <authorList>
            <consortium name="The Broad Institute Genomics Platform"/>
            <person name="Russ C."/>
            <person name="Tyler B."/>
            <person name="Panabieres F."/>
            <person name="Shan W."/>
            <person name="Tripathy S."/>
            <person name="Grunwald N."/>
            <person name="Machado M."/>
            <person name="Johnson C.S."/>
            <person name="Arredondo F."/>
            <person name="Hong C."/>
            <person name="Coffey M."/>
            <person name="Young S.K."/>
            <person name="Zeng Q."/>
            <person name="Gargeya S."/>
            <person name="Fitzgerald M."/>
            <person name="Abouelleil A."/>
            <person name="Alvarado L."/>
            <person name="Chapman S.B."/>
            <person name="Gainer-Dewar J."/>
            <person name="Goldberg J."/>
            <person name="Griggs A."/>
            <person name="Gujja S."/>
            <person name="Hansen M."/>
            <person name="Howarth C."/>
            <person name="Imamovic A."/>
            <person name="Ireland A."/>
            <person name="Larimer J."/>
            <person name="McCowan C."/>
            <person name="Murphy C."/>
            <person name="Pearson M."/>
            <person name="Poon T.W."/>
            <person name="Priest M."/>
            <person name="Roberts A."/>
            <person name="Saif S."/>
            <person name="Shea T."/>
            <person name="Sykes S."/>
            <person name="Wortman J."/>
            <person name="Nusbaum C."/>
            <person name="Birren B."/>
        </authorList>
    </citation>
    <scope>NUCLEOTIDE SEQUENCE [LARGE SCALE GENOMIC DNA]</scope>
    <source>
        <strain evidence="2 3">P1569</strain>
    </source>
</reference>
<evidence type="ECO:0000313" key="3">
    <source>
        <dbReference type="Proteomes" id="UP000018721"/>
    </source>
</evidence>
<keyword evidence="3" id="KW-1185">Reference proteome</keyword>
<comment type="caution">
    <text evidence="2">The sequence shown here is derived from an EMBL/GenBank/DDBJ whole genome shotgun (WGS) entry which is preliminary data.</text>
</comment>